<feature type="compositionally biased region" description="Pro residues" evidence="5">
    <location>
        <begin position="52"/>
        <end position="62"/>
    </location>
</feature>
<sequence>MHPPRRRQRKDLARARHGRGAEVPAGQDQQPPTPRGTGHPGQGPGPHKPESHPPPPPTPEPTKSPGTPTSSEMSPRNQTNVTAGLQYEGLLGILLLSIVTTLPCCVFLYINGTMLFTLRSKAVFRETPRYILLYNLLCAETVQLLLNQLLYLLAVCRITLTYPVCRFLTVLANLTSTISPLTLMVMSVDRYVAVCYPLRHVHIITIRNTSVAIILVWTFSFLNVLIHVFLLLEFLSGELQTLQMKDYCSSVTLIVGPISHAYSKAFPCFVFILAAVVIASSYIGVAAAARSASADKASGHKARNTLLLHLVQLGLSLSSTVQKPLLTALPQIVTRIVLVRIQAAVYVCVGLFPRCLSSLIYGLRDQRIRPVLMFNLFCRLRLSA</sequence>
<protein>
    <submittedName>
        <fullName evidence="9">Olfactory receptor 7G1-like</fullName>
    </submittedName>
</protein>
<dbReference type="RefSeq" id="XP_008289084.1">
    <property type="nucleotide sequence ID" value="XM_008290862.1"/>
</dbReference>
<feature type="transmembrane region" description="Helical" evidence="6">
    <location>
        <begin position="341"/>
        <end position="363"/>
    </location>
</feature>
<dbReference type="AlphaFoldDB" id="A0A9Y4K8I0"/>
<dbReference type="GO" id="GO:0016020">
    <property type="term" value="C:membrane"/>
    <property type="evidence" value="ECO:0007669"/>
    <property type="project" value="UniProtKB-SubCell"/>
</dbReference>
<evidence type="ECO:0000256" key="3">
    <source>
        <dbReference type="ARBA" id="ARBA00022989"/>
    </source>
</evidence>
<feature type="transmembrane region" description="Helical" evidence="6">
    <location>
        <begin position="130"/>
        <end position="155"/>
    </location>
</feature>
<keyword evidence="4 6" id="KW-0472">Membrane</keyword>
<dbReference type="GO" id="GO:0005549">
    <property type="term" value="F:odorant binding"/>
    <property type="evidence" value="ECO:0007669"/>
    <property type="project" value="TreeGrafter"/>
</dbReference>
<evidence type="ECO:0000313" key="8">
    <source>
        <dbReference type="Proteomes" id="UP000694891"/>
    </source>
</evidence>
<dbReference type="FunFam" id="1.20.1070.10:FF:000096">
    <property type="entry name" value="Odorant receptor 131-2"/>
    <property type="match status" value="1"/>
</dbReference>
<dbReference type="Gene3D" id="1.20.1070.10">
    <property type="entry name" value="Rhodopsin 7-helix transmembrane proteins"/>
    <property type="match status" value="1"/>
</dbReference>
<keyword evidence="8" id="KW-1185">Reference proteome</keyword>
<evidence type="ECO:0000259" key="7">
    <source>
        <dbReference type="PROSITE" id="PS50262"/>
    </source>
</evidence>
<dbReference type="Proteomes" id="UP000694891">
    <property type="component" value="Unplaced"/>
</dbReference>
<accession>A0A9Y4K8I0</accession>
<feature type="transmembrane region" description="Helical" evidence="6">
    <location>
        <begin position="208"/>
        <end position="235"/>
    </location>
</feature>
<gene>
    <name evidence="9" type="primary">LOC103363907</name>
</gene>
<name>A0A9Y4K8I0_9TELE</name>
<evidence type="ECO:0000256" key="4">
    <source>
        <dbReference type="ARBA" id="ARBA00023136"/>
    </source>
</evidence>
<organism evidence="8 9">
    <name type="scientific">Stegastes partitus</name>
    <name type="common">bicolor damselfish</name>
    <dbReference type="NCBI Taxonomy" id="144197"/>
    <lineage>
        <taxon>Eukaryota</taxon>
        <taxon>Metazoa</taxon>
        <taxon>Chordata</taxon>
        <taxon>Craniata</taxon>
        <taxon>Vertebrata</taxon>
        <taxon>Euteleostomi</taxon>
        <taxon>Actinopterygii</taxon>
        <taxon>Neopterygii</taxon>
        <taxon>Teleostei</taxon>
        <taxon>Neoteleostei</taxon>
        <taxon>Acanthomorphata</taxon>
        <taxon>Ovalentaria</taxon>
        <taxon>Pomacentridae</taxon>
        <taxon>Stegastes</taxon>
    </lineage>
</organism>
<feature type="transmembrane region" description="Helical" evidence="6">
    <location>
        <begin position="269"/>
        <end position="292"/>
    </location>
</feature>
<feature type="region of interest" description="Disordered" evidence="5">
    <location>
        <begin position="1"/>
        <end position="77"/>
    </location>
</feature>
<dbReference type="PANTHER" id="PTHR26451">
    <property type="entry name" value="G_PROTEIN_RECEP_F1_2 DOMAIN-CONTAINING PROTEIN"/>
    <property type="match status" value="1"/>
</dbReference>
<dbReference type="PROSITE" id="PS50262">
    <property type="entry name" value="G_PROTEIN_RECEP_F1_2"/>
    <property type="match status" value="1"/>
</dbReference>
<comment type="subcellular location">
    <subcellularLocation>
        <location evidence="1">Membrane</location>
    </subcellularLocation>
</comment>
<reference evidence="9" key="1">
    <citation type="submission" date="2025-08" db="UniProtKB">
        <authorList>
            <consortium name="RefSeq"/>
        </authorList>
    </citation>
    <scope>IDENTIFICATION</scope>
</reference>
<dbReference type="GeneID" id="103363907"/>
<dbReference type="Pfam" id="PF00001">
    <property type="entry name" value="7tm_1"/>
    <property type="match status" value="1"/>
</dbReference>
<proteinExistence type="predicted"/>
<evidence type="ECO:0000256" key="6">
    <source>
        <dbReference type="SAM" id="Phobius"/>
    </source>
</evidence>
<feature type="transmembrane region" description="Helical" evidence="6">
    <location>
        <begin position="167"/>
        <end position="188"/>
    </location>
</feature>
<evidence type="ECO:0000313" key="9">
    <source>
        <dbReference type="RefSeq" id="XP_008289084.1"/>
    </source>
</evidence>
<dbReference type="GO" id="GO:0004984">
    <property type="term" value="F:olfactory receptor activity"/>
    <property type="evidence" value="ECO:0007669"/>
    <property type="project" value="TreeGrafter"/>
</dbReference>
<dbReference type="PANTHER" id="PTHR26451:SF866">
    <property type="entry name" value="ODORANT RECEPTOR-RELATED"/>
    <property type="match status" value="1"/>
</dbReference>
<feature type="domain" description="G-protein coupled receptors family 1 profile" evidence="7">
    <location>
        <begin position="110"/>
        <end position="361"/>
    </location>
</feature>
<keyword evidence="2 6" id="KW-0812">Transmembrane</keyword>
<dbReference type="GO" id="GO:0004930">
    <property type="term" value="F:G protein-coupled receptor activity"/>
    <property type="evidence" value="ECO:0007669"/>
    <property type="project" value="InterPro"/>
</dbReference>
<evidence type="ECO:0000256" key="5">
    <source>
        <dbReference type="SAM" id="MobiDB-lite"/>
    </source>
</evidence>
<dbReference type="PRINTS" id="PR00237">
    <property type="entry name" value="GPCRRHODOPSN"/>
</dbReference>
<dbReference type="CDD" id="cd00637">
    <property type="entry name" value="7tm_classA_rhodopsin-like"/>
    <property type="match status" value="1"/>
</dbReference>
<dbReference type="InterPro" id="IPR000276">
    <property type="entry name" value="GPCR_Rhodpsn"/>
</dbReference>
<dbReference type="InterPro" id="IPR017452">
    <property type="entry name" value="GPCR_Rhodpsn_7TM"/>
</dbReference>
<dbReference type="SUPFAM" id="SSF81321">
    <property type="entry name" value="Family A G protein-coupled receptor-like"/>
    <property type="match status" value="1"/>
</dbReference>
<keyword evidence="3 6" id="KW-1133">Transmembrane helix</keyword>
<evidence type="ECO:0000256" key="1">
    <source>
        <dbReference type="ARBA" id="ARBA00004370"/>
    </source>
</evidence>
<feature type="transmembrane region" description="Helical" evidence="6">
    <location>
        <begin position="90"/>
        <end position="110"/>
    </location>
</feature>
<dbReference type="InterPro" id="IPR052921">
    <property type="entry name" value="GPCR1_Superfamily_Member"/>
</dbReference>
<evidence type="ECO:0000256" key="2">
    <source>
        <dbReference type="ARBA" id="ARBA00022692"/>
    </source>
</evidence>